<keyword evidence="1" id="KW-0812">Transmembrane</keyword>
<feature type="transmembrane region" description="Helical" evidence="1">
    <location>
        <begin position="140"/>
        <end position="160"/>
    </location>
</feature>
<gene>
    <name evidence="2" type="ORF">QEH52_07670</name>
</gene>
<name>A0ABU1ATH3_9BACT</name>
<keyword evidence="1" id="KW-1133">Transmembrane helix</keyword>
<dbReference type="EMBL" id="JARXHW010000013">
    <property type="protein sequence ID" value="MDQ8207381.1"/>
    <property type="molecule type" value="Genomic_DNA"/>
</dbReference>
<sequence>MLGLLEQILKIAESGLTWKKALAGMLFIMLFIGGLFVFEAYTGTWRLARLEKATLILHQLQEIEAGASLSEELQLSYVSTVDQLRRLLVAEEAAAPAPPINLQDSSQPTSLAKFLAGGGVWFFGIIPFLFLVFKKKKGAWPGIIAMAGTGAFFGAINMLIPNLFEPWVNLLVIPGLMFFVVFAVPAISAFNKVRETSQRKSIMNNLRQLASAADQYFLETGETSVSTEKLIGPKAYVRSLDPVAAEVYPEKISRNLPELFAMLPSGEKVSIPF</sequence>
<evidence type="ECO:0000313" key="3">
    <source>
        <dbReference type="Proteomes" id="UP001225316"/>
    </source>
</evidence>
<protein>
    <submittedName>
        <fullName evidence="2">Uncharacterized protein</fullName>
    </submittedName>
</protein>
<dbReference type="RefSeq" id="WP_308949517.1">
    <property type="nucleotide sequence ID" value="NZ_JARXHW010000013.1"/>
</dbReference>
<feature type="transmembrane region" description="Helical" evidence="1">
    <location>
        <begin position="114"/>
        <end position="133"/>
    </location>
</feature>
<evidence type="ECO:0000313" key="2">
    <source>
        <dbReference type="EMBL" id="MDQ8207381.1"/>
    </source>
</evidence>
<proteinExistence type="predicted"/>
<keyword evidence="3" id="KW-1185">Reference proteome</keyword>
<feature type="transmembrane region" description="Helical" evidence="1">
    <location>
        <begin position="166"/>
        <end position="190"/>
    </location>
</feature>
<reference evidence="2 3" key="1">
    <citation type="submission" date="2023-04" db="EMBL/GenBank/DDBJ databases">
        <title>A novel bacteria isolated from coastal sediment.</title>
        <authorList>
            <person name="Liu X.-J."/>
            <person name="Du Z.-J."/>
        </authorList>
    </citation>
    <scope>NUCLEOTIDE SEQUENCE [LARGE SCALE GENOMIC DNA]</scope>
    <source>
        <strain evidence="2 3">SDUM461003</strain>
    </source>
</reference>
<keyword evidence="1" id="KW-0472">Membrane</keyword>
<comment type="caution">
    <text evidence="2">The sequence shown here is derived from an EMBL/GenBank/DDBJ whole genome shotgun (WGS) entry which is preliminary data.</text>
</comment>
<accession>A0ABU1ATH3</accession>
<organism evidence="2 3">
    <name type="scientific">Thalassobacterium maritimum</name>
    <dbReference type="NCBI Taxonomy" id="3041265"/>
    <lineage>
        <taxon>Bacteria</taxon>
        <taxon>Pseudomonadati</taxon>
        <taxon>Verrucomicrobiota</taxon>
        <taxon>Opitutia</taxon>
        <taxon>Puniceicoccales</taxon>
        <taxon>Coraliomargaritaceae</taxon>
        <taxon>Thalassobacterium</taxon>
    </lineage>
</organism>
<feature type="transmembrane region" description="Helical" evidence="1">
    <location>
        <begin position="21"/>
        <end position="41"/>
    </location>
</feature>
<dbReference type="Proteomes" id="UP001225316">
    <property type="component" value="Unassembled WGS sequence"/>
</dbReference>
<evidence type="ECO:0000256" key="1">
    <source>
        <dbReference type="SAM" id="Phobius"/>
    </source>
</evidence>